<proteinExistence type="inferred from homology"/>
<feature type="transmembrane region" description="Helical" evidence="2">
    <location>
        <begin position="15"/>
        <end position="36"/>
    </location>
</feature>
<protein>
    <submittedName>
        <fullName evidence="4">Sugar transferase</fullName>
    </submittedName>
</protein>
<keyword evidence="4" id="KW-0808">Transferase</keyword>
<comment type="caution">
    <text evidence="4">The sequence shown here is derived from an EMBL/GenBank/DDBJ whole genome shotgun (WGS) entry which is preliminary data.</text>
</comment>
<organism evidence="4 5">
    <name type="scientific">Aequorivita lipolytica</name>
    <dbReference type="NCBI Taxonomy" id="153267"/>
    <lineage>
        <taxon>Bacteria</taxon>
        <taxon>Pseudomonadati</taxon>
        <taxon>Bacteroidota</taxon>
        <taxon>Flavobacteriia</taxon>
        <taxon>Flavobacteriales</taxon>
        <taxon>Flavobacteriaceae</taxon>
        <taxon>Aequorivita</taxon>
    </lineage>
</organism>
<evidence type="ECO:0000256" key="2">
    <source>
        <dbReference type="SAM" id="Phobius"/>
    </source>
</evidence>
<keyword evidence="2" id="KW-0472">Membrane</keyword>
<sequence>MYETFIKPFFDFTCALLGFLILSPIFLLVWIGLALANNGKPFFYQRRPGKGERIFTIIKFKTMNDMRDDNGQLLADAKQPFFYK</sequence>
<keyword evidence="2" id="KW-1133">Transmembrane helix</keyword>
<evidence type="ECO:0000259" key="3">
    <source>
        <dbReference type="Pfam" id="PF02397"/>
    </source>
</evidence>
<dbReference type="Proteomes" id="UP000321945">
    <property type="component" value="Unassembled WGS sequence"/>
</dbReference>
<feature type="domain" description="Bacterial sugar transferase" evidence="3">
    <location>
        <begin position="7"/>
        <end position="77"/>
    </location>
</feature>
<comment type="similarity">
    <text evidence="1">Belongs to the bacterial sugar transferase family.</text>
</comment>
<evidence type="ECO:0000313" key="5">
    <source>
        <dbReference type="Proteomes" id="UP000321945"/>
    </source>
</evidence>
<dbReference type="Pfam" id="PF02397">
    <property type="entry name" value="Bac_transf"/>
    <property type="match status" value="1"/>
</dbReference>
<reference evidence="4 5" key="1">
    <citation type="submission" date="2019-08" db="EMBL/GenBank/DDBJ databases">
        <title>Genome of Aequorivita lipolytica Y10-2 (type strain).</title>
        <authorList>
            <person name="Bowman J.P."/>
        </authorList>
    </citation>
    <scope>NUCLEOTIDE SEQUENCE [LARGE SCALE GENOMIC DNA]</scope>
    <source>
        <strain evidence="4 5">Y10-2</strain>
    </source>
</reference>
<evidence type="ECO:0000313" key="4">
    <source>
        <dbReference type="EMBL" id="TXD67866.1"/>
    </source>
</evidence>
<keyword evidence="5" id="KW-1185">Reference proteome</keyword>
<dbReference type="InterPro" id="IPR003362">
    <property type="entry name" value="Bact_transf"/>
</dbReference>
<keyword evidence="2" id="KW-0812">Transmembrane</keyword>
<dbReference type="PANTHER" id="PTHR30576">
    <property type="entry name" value="COLANIC BIOSYNTHESIS UDP-GLUCOSE LIPID CARRIER TRANSFERASE"/>
    <property type="match status" value="1"/>
</dbReference>
<gene>
    <name evidence="4" type="ORF">ESV24_14785</name>
</gene>
<dbReference type="PANTHER" id="PTHR30576:SF0">
    <property type="entry name" value="UNDECAPRENYL-PHOSPHATE N-ACETYLGALACTOSAMINYL 1-PHOSPHATE TRANSFERASE-RELATED"/>
    <property type="match status" value="1"/>
</dbReference>
<evidence type="ECO:0000256" key="1">
    <source>
        <dbReference type="ARBA" id="ARBA00006464"/>
    </source>
</evidence>
<dbReference type="EMBL" id="VORU01000022">
    <property type="protein sequence ID" value="TXD67866.1"/>
    <property type="molecule type" value="Genomic_DNA"/>
</dbReference>
<dbReference type="OrthoDB" id="9808602at2"/>
<dbReference type="GO" id="GO:0016780">
    <property type="term" value="F:phosphotransferase activity, for other substituted phosphate groups"/>
    <property type="evidence" value="ECO:0007669"/>
    <property type="project" value="TreeGrafter"/>
</dbReference>
<name>A0A5C6YKY1_9FLAO</name>
<dbReference type="AlphaFoldDB" id="A0A5C6YKY1"/>
<accession>A0A5C6YKY1</accession>